<dbReference type="AlphaFoldDB" id="A0A4U8TC18"/>
<feature type="region of interest" description="Disordered" evidence="1">
    <location>
        <begin position="357"/>
        <end position="378"/>
    </location>
</feature>
<feature type="domain" description="DUF4422" evidence="2">
    <location>
        <begin position="79"/>
        <end position="278"/>
    </location>
</feature>
<feature type="compositionally biased region" description="Gly residues" evidence="1">
    <location>
        <begin position="1"/>
        <end position="10"/>
    </location>
</feature>
<evidence type="ECO:0000256" key="1">
    <source>
        <dbReference type="SAM" id="MobiDB-lite"/>
    </source>
</evidence>
<feature type="compositionally biased region" description="Polar residues" evidence="1">
    <location>
        <begin position="28"/>
        <end position="61"/>
    </location>
</feature>
<sequence length="378" mass="44065">MIMMCGGGGQPHSIESSAIKPTRDTESSAKSTSAEVIESTTASPNDTKSNIMQSCTKSTQSKRLDSITVPLSHQEVSPQDISRREISSLNPYFCELTAMYWAWKNIDADYYGLFHYRRVLDFSAQNILSKIWHFFIPQSAPFAKYALRSAQIIESIKAHKADIYIPTRKIIKQSAHYNLYEAYCLQHFQADLDIALQFIQEQNPAMSDSIMRVFFDKGIGVSYWNIAIWRKELFFEYCEWLFSVLFGIMGRIDYTHYDARQRRVFGYLSERLFNVWLDFKIKSGIKVVELPSHLLYEKNKKFFGVVRSLEYERYYFAFIRVYKRRVSPPPPPLLASKIILKLKEQYEYQNPCVLSQTPAHHRKSNPAAHTFRRKASKQ</sequence>
<protein>
    <submittedName>
        <fullName evidence="3">DUF4422 domain-containing protein</fullName>
    </submittedName>
</protein>
<proteinExistence type="predicted"/>
<evidence type="ECO:0000313" key="3">
    <source>
        <dbReference type="EMBL" id="TLD96177.1"/>
    </source>
</evidence>
<dbReference type="EMBL" id="JRPR02000005">
    <property type="protein sequence ID" value="TLD96177.1"/>
    <property type="molecule type" value="Genomic_DNA"/>
</dbReference>
<dbReference type="Proteomes" id="UP000029733">
    <property type="component" value="Unassembled WGS sequence"/>
</dbReference>
<gene>
    <name evidence="3" type="ORF">LS71_006770</name>
</gene>
<accession>A0A4U8TC18</accession>
<dbReference type="Pfam" id="PF14393">
    <property type="entry name" value="DUF4422"/>
    <property type="match status" value="1"/>
</dbReference>
<evidence type="ECO:0000313" key="4">
    <source>
        <dbReference type="Proteomes" id="UP000029733"/>
    </source>
</evidence>
<feature type="region of interest" description="Disordered" evidence="1">
    <location>
        <begin position="1"/>
        <end position="61"/>
    </location>
</feature>
<evidence type="ECO:0000259" key="2">
    <source>
        <dbReference type="Pfam" id="PF14393"/>
    </source>
</evidence>
<keyword evidence="4" id="KW-1185">Reference proteome</keyword>
<organism evidence="3 4">
    <name type="scientific">Helicobacter jaachi</name>
    <dbReference type="NCBI Taxonomy" id="1677920"/>
    <lineage>
        <taxon>Bacteria</taxon>
        <taxon>Pseudomonadati</taxon>
        <taxon>Campylobacterota</taxon>
        <taxon>Epsilonproteobacteria</taxon>
        <taxon>Campylobacterales</taxon>
        <taxon>Helicobacteraceae</taxon>
        <taxon>Helicobacter</taxon>
    </lineage>
</organism>
<reference evidence="3 4" key="1">
    <citation type="journal article" date="2014" name="Genome Announc.">
        <title>Draft genome sequences of eight enterohepatic helicobacter species isolated from both laboratory and wild rodents.</title>
        <authorList>
            <person name="Sheh A."/>
            <person name="Shen Z."/>
            <person name="Fox J.G."/>
        </authorList>
    </citation>
    <scope>NUCLEOTIDE SEQUENCE [LARGE SCALE GENOMIC DNA]</scope>
    <source>
        <strain evidence="3 4">MIT 09-6949</strain>
    </source>
</reference>
<name>A0A4U8TC18_9HELI</name>
<dbReference type="OrthoDB" id="5672604at2"/>
<dbReference type="InterPro" id="IPR025536">
    <property type="entry name" value="DUF4422"/>
</dbReference>
<comment type="caution">
    <text evidence="3">The sequence shown here is derived from an EMBL/GenBank/DDBJ whole genome shotgun (WGS) entry which is preliminary data.</text>
</comment>
<dbReference type="STRING" id="1677920.LS71_07360"/>
<feature type="compositionally biased region" description="Basic residues" evidence="1">
    <location>
        <begin position="359"/>
        <end position="378"/>
    </location>
</feature>